<protein>
    <submittedName>
        <fullName evidence="1">Glycosyltransferase family 4 protein</fullName>
    </submittedName>
</protein>
<evidence type="ECO:0000313" key="1">
    <source>
        <dbReference type="EMBL" id="TPW77232.1"/>
    </source>
</evidence>
<sequence>MTPATEFLDSAALFRVVRSDDFTGLTLRQRRLLVAAANYHALDSADAEVRLRILIAGPGRAAVLTHPFGDAPPSASDATEAGRIEVTVADAPTRQVERHVIITPDDVTPQPPQLGLRARYWRARQQAERRFPLAYDRLRQTLLSRRERHLSTTVIERASGSEIIEELAGVGPAASSDPVVIVGMHWLELGGAESWAIETVRAVVEAGILPVVFTDRYSEHPFITADLFRDVVVMPFAGEVPAAGIGDEPLRQIVERYDVRGVLVHHCGWLYDRLAWIRENRPGVPVVDSLHIVEYAGGGYPATAVHVDPFVTTHHVISPELERWMTVNQQVPREKVVMAPLVGLTVADGPGPTFSPRPDRPFTIAFVGRFVRQKRPYLFVRLVARLVRAGVPVRAILHGSGELEEVTRERVRTAGLDGVVEFRGHDHPVSGTLADADLLVVASQNEGLTLTTIEAVSAGVPTLSTDVGSQRTVIAPSLLVSRDPTDFLAEATSAIRDLAGAEAERERAWRDELALLEALSKHQAASAWIREEVRGWLA</sequence>
<reference evidence="1 2" key="1">
    <citation type="submission" date="2019-06" db="EMBL/GenBank/DDBJ databases">
        <authorList>
            <person name="Li F."/>
        </authorList>
    </citation>
    <scope>NUCLEOTIDE SEQUENCE [LARGE SCALE GENOMIC DNA]</scope>
    <source>
        <strain evidence="1 2">10F1D-1</strain>
    </source>
</reference>
<dbReference type="PANTHER" id="PTHR12526:SF638">
    <property type="entry name" value="SPORE COAT PROTEIN SA"/>
    <property type="match status" value="1"/>
</dbReference>
<dbReference type="PANTHER" id="PTHR12526">
    <property type="entry name" value="GLYCOSYLTRANSFERASE"/>
    <property type="match status" value="1"/>
</dbReference>
<dbReference type="SUPFAM" id="SSF53756">
    <property type="entry name" value="UDP-Glycosyltransferase/glycogen phosphorylase"/>
    <property type="match status" value="1"/>
</dbReference>
<dbReference type="Gene3D" id="3.40.50.2000">
    <property type="entry name" value="Glycogen Phosphorylase B"/>
    <property type="match status" value="2"/>
</dbReference>
<gene>
    <name evidence="1" type="ORF">FJ657_00535</name>
</gene>
<proteinExistence type="predicted"/>
<name>A0A506Y5F6_9MICO</name>
<accession>A0A506Y5F6</accession>
<comment type="caution">
    <text evidence="1">The sequence shown here is derived from an EMBL/GenBank/DDBJ whole genome shotgun (WGS) entry which is preliminary data.</text>
</comment>
<dbReference type="EMBL" id="VHQG01000001">
    <property type="protein sequence ID" value="TPW77232.1"/>
    <property type="molecule type" value="Genomic_DNA"/>
</dbReference>
<organism evidence="1 2">
    <name type="scientific">Schumannella soli</name>
    <dbReference type="NCBI Taxonomy" id="2590779"/>
    <lineage>
        <taxon>Bacteria</taxon>
        <taxon>Bacillati</taxon>
        <taxon>Actinomycetota</taxon>
        <taxon>Actinomycetes</taxon>
        <taxon>Micrococcales</taxon>
        <taxon>Microbacteriaceae</taxon>
        <taxon>Schumannella</taxon>
    </lineage>
</organism>
<keyword evidence="1" id="KW-0808">Transferase</keyword>
<dbReference type="Proteomes" id="UP000316252">
    <property type="component" value="Unassembled WGS sequence"/>
</dbReference>
<keyword evidence="2" id="KW-1185">Reference proteome</keyword>
<evidence type="ECO:0000313" key="2">
    <source>
        <dbReference type="Proteomes" id="UP000316252"/>
    </source>
</evidence>
<dbReference type="RefSeq" id="WP_141161760.1">
    <property type="nucleotide sequence ID" value="NZ_VHQG01000001.1"/>
</dbReference>
<dbReference type="Pfam" id="PF13692">
    <property type="entry name" value="Glyco_trans_1_4"/>
    <property type="match status" value="1"/>
</dbReference>
<dbReference type="GO" id="GO:0016757">
    <property type="term" value="F:glycosyltransferase activity"/>
    <property type="evidence" value="ECO:0007669"/>
    <property type="project" value="TreeGrafter"/>
</dbReference>
<dbReference type="OrthoDB" id="506201at2"/>
<dbReference type="AlphaFoldDB" id="A0A506Y5F6"/>